<reference evidence="2" key="2">
    <citation type="journal article" date="2021" name="Syst. Appl. Microbiol.">
        <title>Roseomonas hellenica sp. nov., isolated from roots of wild-growing Alkanna tinctoria.</title>
        <authorList>
            <person name="Rat A."/>
            <person name="Naranjo H.D."/>
            <person name="Lebbe L."/>
            <person name="Cnockaert M."/>
            <person name="Krigas N."/>
            <person name="Grigoriadou K."/>
            <person name="Maloupa E."/>
            <person name="Willems A."/>
        </authorList>
    </citation>
    <scope>NUCLEOTIDE SEQUENCE</scope>
    <source>
        <strain evidence="2">LMG 28251</strain>
    </source>
</reference>
<gene>
    <name evidence="2" type="ORF">GXW79_08485</name>
</gene>
<reference evidence="2" key="1">
    <citation type="submission" date="2020-01" db="EMBL/GenBank/DDBJ databases">
        <authorList>
            <person name="Rat A."/>
        </authorList>
    </citation>
    <scope>NUCLEOTIDE SEQUENCE</scope>
    <source>
        <strain evidence="2">LMG 28251</strain>
    </source>
</reference>
<sequence>MRVLLVAMLVLLGACGDLPQPFRGRAGGNAAQLAAPPGVRVAVPRSDALMLDTIGADRFAETMADALRVAEVPAVAAEPLPLDWRVGLAVTRRGSDVVLRYTLRDADGGELGSAEVPPMTRATWAEQSDEMRRDATRVAARNLATMILRAEAARKATDPAALAAGGPPRIRLVPVGGAPGDGNSALTARMSDFLTQAGFLISDSATAASFAVQGLVSVAPSGTQGVQRVEILWVVSRRDGEELGRVLQLNEIPSGSLDRFWGDVAFAAAQEAAGGVQRVVSNAGGMPERRDGRAAATPVRGLEIPRDNDLPAPTSTAAAPAP</sequence>
<evidence type="ECO:0008006" key="4">
    <source>
        <dbReference type="Google" id="ProtNLM"/>
    </source>
</evidence>
<dbReference type="AlphaFoldDB" id="A0AAF1K207"/>
<keyword evidence="3" id="KW-1185">Reference proteome</keyword>
<evidence type="ECO:0000313" key="3">
    <source>
        <dbReference type="Proteomes" id="UP001196068"/>
    </source>
</evidence>
<evidence type="ECO:0000256" key="1">
    <source>
        <dbReference type="SAM" id="MobiDB-lite"/>
    </source>
</evidence>
<feature type="compositionally biased region" description="Low complexity" evidence="1">
    <location>
        <begin position="311"/>
        <end position="322"/>
    </location>
</feature>
<dbReference type="PROSITE" id="PS51257">
    <property type="entry name" value="PROKAR_LIPOPROTEIN"/>
    <property type="match status" value="1"/>
</dbReference>
<feature type="region of interest" description="Disordered" evidence="1">
    <location>
        <begin position="282"/>
        <end position="322"/>
    </location>
</feature>
<dbReference type="Proteomes" id="UP001196068">
    <property type="component" value="Unassembled WGS sequence"/>
</dbReference>
<evidence type="ECO:0000313" key="2">
    <source>
        <dbReference type="EMBL" id="MBR0655116.1"/>
    </source>
</evidence>
<protein>
    <recommendedName>
        <fullName evidence="4">Lipoprotein</fullName>
    </recommendedName>
</protein>
<organism evidence="2 3">
    <name type="scientific">Plastoroseomonas arctica</name>
    <dbReference type="NCBI Taxonomy" id="1509237"/>
    <lineage>
        <taxon>Bacteria</taxon>
        <taxon>Pseudomonadati</taxon>
        <taxon>Pseudomonadota</taxon>
        <taxon>Alphaproteobacteria</taxon>
        <taxon>Acetobacterales</taxon>
        <taxon>Acetobacteraceae</taxon>
        <taxon>Plastoroseomonas</taxon>
    </lineage>
</organism>
<proteinExistence type="predicted"/>
<comment type="caution">
    <text evidence="2">The sequence shown here is derived from an EMBL/GenBank/DDBJ whole genome shotgun (WGS) entry which is preliminary data.</text>
</comment>
<accession>A0AAF1K207</accession>
<name>A0AAF1K207_9PROT</name>
<dbReference type="EMBL" id="JAAEDH010000008">
    <property type="protein sequence ID" value="MBR0655116.1"/>
    <property type="molecule type" value="Genomic_DNA"/>
</dbReference>
<dbReference type="RefSeq" id="WP_211873955.1">
    <property type="nucleotide sequence ID" value="NZ_JAAEDH010000008.1"/>
</dbReference>